<evidence type="ECO:0000313" key="2">
    <source>
        <dbReference type="EMBL" id="MFD0764121.1"/>
    </source>
</evidence>
<reference evidence="3" key="1">
    <citation type="journal article" date="2019" name="Int. J. Syst. Evol. Microbiol.">
        <title>The Global Catalogue of Microorganisms (GCM) 10K type strain sequencing project: providing services to taxonomists for standard genome sequencing and annotation.</title>
        <authorList>
            <consortium name="The Broad Institute Genomics Platform"/>
            <consortium name="The Broad Institute Genome Sequencing Center for Infectious Disease"/>
            <person name="Wu L."/>
            <person name="Ma J."/>
        </authorList>
    </citation>
    <scope>NUCLEOTIDE SEQUENCE [LARGE SCALE GENOMIC DNA]</scope>
    <source>
        <strain evidence="3">CCUG 60742</strain>
    </source>
</reference>
<dbReference type="Proteomes" id="UP001597073">
    <property type="component" value="Unassembled WGS sequence"/>
</dbReference>
<dbReference type="Pfam" id="PF17319">
    <property type="entry name" value="DUF5362"/>
    <property type="match status" value="1"/>
</dbReference>
<gene>
    <name evidence="2" type="ORF">ACFQZI_04620</name>
</gene>
<feature type="transmembrane region" description="Helical" evidence="1">
    <location>
        <begin position="71"/>
        <end position="98"/>
    </location>
</feature>
<dbReference type="EMBL" id="JBHTIA010000003">
    <property type="protein sequence ID" value="MFD0764121.1"/>
    <property type="molecule type" value="Genomic_DNA"/>
</dbReference>
<dbReference type="InterPro" id="IPR035287">
    <property type="entry name" value="DUF5362"/>
</dbReference>
<feature type="transmembrane region" description="Helical" evidence="1">
    <location>
        <begin position="33"/>
        <end position="59"/>
    </location>
</feature>
<sequence length="159" mass="17416">MEINETPVQPVPTEPQLILNEQAQYYLHKAGQWAYFLGIMGFVGTAFIAILALFVGTIFTTMATMNPMMAAAAGAGGAVTVVYLLIALVSFFFALYLYQFGDRIKKGITFKNNEEVTLALSKLKSFFKLWGIFAIVYLSFMALFIIIGILGGAAAMMGR</sequence>
<evidence type="ECO:0000313" key="3">
    <source>
        <dbReference type="Proteomes" id="UP001597073"/>
    </source>
</evidence>
<dbReference type="RefSeq" id="WP_377139028.1">
    <property type="nucleotide sequence ID" value="NZ_JBHTIA010000003.1"/>
</dbReference>
<feature type="transmembrane region" description="Helical" evidence="1">
    <location>
        <begin position="129"/>
        <end position="157"/>
    </location>
</feature>
<organism evidence="2 3">
    <name type="scientific">Mucilaginibacter lutimaris</name>
    <dbReference type="NCBI Taxonomy" id="931629"/>
    <lineage>
        <taxon>Bacteria</taxon>
        <taxon>Pseudomonadati</taxon>
        <taxon>Bacteroidota</taxon>
        <taxon>Sphingobacteriia</taxon>
        <taxon>Sphingobacteriales</taxon>
        <taxon>Sphingobacteriaceae</taxon>
        <taxon>Mucilaginibacter</taxon>
    </lineage>
</organism>
<name>A0ABW2ZD63_9SPHI</name>
<keyword evidence="1" id="KW-0812">Transmembrane</keyword>
<protein>
    <submittedName>
        <fullName evidence="2">DUF5362 family protein</fullName>
    </submittedName>
</protein>
<proteinExistence type="predicted"/>
<keyword evidence="1" id="KW-0472">Membrane</keyword>
<keyword evidence="1" id="KW-1133">Transmembrane helix</keyword>
<evidence type="ECO:0000256" key="1">
    <source>
        <dbReference type="SAM" id="Phobius"/>
    </source>
</evidence>
<accession>A0ABW2ZD63</accession>
<comment type="caution">
    <text evidence="2">The sequence shown here is derived from an EMBL/GenBank/DDBJ whole genome shotgun (WGS) entry which is preliminary data.</text>
</comment>
<keyword evidence="3" id="KW-1185">Reference proteome</keyword>